<dbReference type="InterPro" id="IPR059100">
    <property type="entry name" value="TSP3_bac"/>
</dbReference>
<dbReference type="InterPro" id="IPR013783">
    <property type="entry name" value="Ig-like_fold"/>
</dbReference>
<dbReference type="InterPro" id="IPR028974">
    <property type="entry name" value="TSP_type-3_rpt"/>
</dbReference>
<dbReference type="Gene3D" id="3.40.33.10">
    <property type="entry name" value="CAP"/>
    <property type="match status" value="1"/>
</dbReference>
<feature type="region of interest" description="Disordered" evidence="5">
    <location>
        <begin position="43"/>
        <end position="105"/>
    </location>
</feature>
<dbReference type="InterPro" id="IPR014044">
    <property type="entry name" value="CAP_dom"/>
</dbReference>
<dbReference type="CDD" id="cd05379">
    <property type="entry name" value="CAP_bacterial"/>
    <property type="match status" value="1"/>
</dbReference>
<feature type="transmembrane region" description="Helical" evidence="6">
    <location>
        <begin position="133"/>
        <end position="160"/>
    </location>
</feature>
<comment type="caution">
    <text evidence="8">The sequence shown here is derived from an EMBL/GenBank/DDBJ whole genome shotgun (WGS) entry which is preliminary data.</text>
</comment>
<comment type="subcellular location">
    <subcellularLocation>
        <location evidence="1">Secreted</location>
    </subcellularLocation>
</comment>
<dbReference type="PANTHER" id="PTHR31157">
    <property type="entry name" value="SCP DOMAIN-CONTAINING PROTEIN"/>
    <property type="match status" value="1"/>
</dbReference>
<keyword evidence="6" id="KW-0472">Membrane</keyword>
<name>A0A2H0W3Y4_9BACT</name>
<evidence type="ECO:0000256" key="5">
    <source>
        <dbReference type="SAM" id="MobiDB-lite"/>
    </source>
</evidence>
<keyword evidence="2" id="KW-0964">Secreted</keyword>
<proteinExistence type="predicted"/>
<evidence type="ECO:0000313" key="8">
    <source>
        <dbReference type="EMBL" id="PIS06014.1"/>
    </source>
</evidence>
<evidence type="ECO:0000256" key="3">
    <source>
        <dbReference type="ARBA" id="ARBA00022729"/>
    </source>
</evidence>
<sequence length="594" mass="65629">MKKTIKSRKKIIVTPKSDIDLKSKKLELKVKELSDRIRIMADTDGDGLSDYQEKLYGTKSNNPDSDGDGISDYEEIKIYQTDPNNPDSDGDGVPDGEAIKQGKNPRGGGYLKDLFFSYSGNQFSPKILKTNSLFAYGVSAIAIKLLIVIFVVSLPLSAWVTPDVSKKQAEKIINLTNEIRSSLGLNLLIKNDVLNKGAYEKAQDMLTEQYFAHVSPKKKGLGYWLRKNNYTYSTAGENLAMGFVDAADVVNAWVQSKTHYANIIDPDFTEIGVGVVSGKFNGYDTTLVAQFFGSVNDIPVANIVTREPNENTVVSDSSQKVFGEKIIASSLSVPILSYPKNDSVVNENPTYFSVLAVSAKTLNVYLNDVKYLELTNSKDGNFEFSLSLSEGENNLRFEASNGSKTLSSDVYRVSLDQIPPAINIEASKLFVLEANDKEQKIVRAEVFLDSDTKNASVSFGNYKIDLQPDISLPTKWTGSTIIFNQENEQLFNPVVLPSVTATDYAGNSVTTDVSWDGIKPVKASLTQQYFFAKDSKSGNVNWLFSISATIYKIMLGLIVATLLINIFIQFKKQNLKMIISSLVFISLLIILIII</sequence>
<dbReference type="Pfam" id="PF00188">
    <property type="entry name" value="CAP"/>
    <property type="match status" value="1"/>
</dbReference>
<dbReference type="InterPro" id="IPR035940">
    <property type="entry name" value="CAP_sf"/>
</dbReference>
<dbReference type="Pfam" id="PF18884">
    <property type="entry name" value="TSP3_bac"/>
    <property type="match status" value="2"/>
</dbReference>
<keyword evidence="4" id="KW-0106">Calcium</keyword>
<dbReference type="Gene3D" id="4.10.1080.10">
    <property type="entry name" value="TSP type-3 repeat"/>
    <property type="match status" value="1"/>
</dbReference>
<dbReference type="Proteomes" id="UP000229056">
    <property type="component" value="Unassembled WGS sequence"/>
</dbReference>
<keyword evidence="3" id="KW-0732">Signal</keyword>
<evidence type="ECO:0000256" key="4">
    <source>
        <dbReference type="ARBA" id="ARBA00022837"/>
    </source>
</evidence>
<feature type="domain" description="SCP" evidence="7">
    <location>
        <begin position="174"/>
        <end position="290"/>
    </location>
</feature>
<feature type="transmembrane region" description="Helical" evidence="6">
    <location>
        <begin position="542"/>
        <end position="568"/>
    </location>
</feature>
<dbReference type="SUPFAM" id="SSF55797">
    <property type="entry name" value="PR-1-like"/>
    <property type="match status" value="1"/>
</dbReference>
<keyword evidence="6" id="KW-0812">Transmembrane</keyword>
<evidence type="ECO:0000256" key="1">
    <source>
        <dbReference type="ARBA" id="ARBA00004613"/>
    </source>
</evidence>
<feature type="transmembrane region" description="Helical" evidence="6">
    <location>
        <begin position="575"/>
        <end position="593"/>
    </location>
</feature>
<keyword evidence="6" id="KW-1133">Transmembrane helix</keyword>
<protein>
    <recommendedName>
        <fullName evidence="7">SCP domain-containing protein</fullName>
    </recommendedName>
</protein>
<dbReference type="Gene3D" id="2.60.40.10">
    <property type="entry name" value="Immunoglobulins"/>
    <property type="match status" value="1"/>
</dbReference>
<dbReference type="AlphaFoldDB" id="A0A2H0W3Y4"/>
<dbReference type="PANTHER" id="PTHR31157:SF1">
    <property type="entry name" value="SCP DOMAIN-CONTAINING PROTEIN"/>
    <property type="match status" value="1"/>
</dbReference>
<reference evidence="9" key="1">
    <citation type="submission" date="2017-09" db="EMBL/GenBank/DDBJ databases">
        <title>Depth-based differentiation of microbial function through sediment-hosted aquifers and enrichment of novel symbionts in the deep terrestrial subsurface.</title>
        <authorList>
            <person name="Probst A.J."/>
            <person name="Ladd B."/>
            <person name="Jarett J.K."/>
            <person name="Geller-Mcgrath D.E."/>
            <person name="Sieber C.M.K."/>
            <person name="Emerson J.B."/>
            <person name="Anantharaman K."/>
            <person name="Thomas B.C."/>
            <person name="Malmstrom R."/>
            <person name="Stieglmeier M."/>
            <person name="Klingl A."/>
            <person name="Woyke T."/>
            <person name="Ryan C.M."/>
            <person name="Banfield J.F."/>
        </authorList>
    </citation>
    <scope>NUCLEOTIDE SEQUENCE [LARGE SCALE GENOMIC DNA]</scope>
</reference>
<evidence type="ECO:0000256" key="6">
    <source>
        <dbReference type="SAM" id="Phobius"/>
    </source>
</evidence>
<accession>A0A2H0W3Y4</accession>
<organism evidence="8 9">
    <name type="scientific">Candidatus Buchananbacteria bacterium CG10_big_fil_rev_8_21_14_0_10_33_19</name>
    <dbReference type="NCBI Taxonomy" id="1974525"/>
    <lineage>
        <taxon>Bacteria</taxon>
        <taxon>Candidatus Buchananiibacteriota</taxon>
    </lineage>
</organism>
<dbReference type="EMBL" id="PEZY01000012">
    <property type="protein sequence ID" value="PIS06014.1"/>
    <property type="molecule type" value="Genomic_DNA"/>
</dbReference>
<dbReference type="SUPFAM" id="SSF103647">
    <property type="entry name" value="TSP type-3 repeat"/>
    <property type="match status" value="1"/>
</dbReference>
<evidence type="ECO:0000313" key="9">
    <source>
        <dbReference type="Proteomes" id="UP000229056"/>
    </source>
</evidence>
<dbReference type="GO" id="GO:0005509">
    <property type="term" value="F:calcium ion binding"/>
    <property type="evidence" value="ECO:0007669"/>
    <property type="project" value="InterPro"/>
</dbReference>
<evidence type="ECO:0000256" key="2">
    <source>
        <dbReference type="ARBA" id="ARBA00022525"/>
    </source>
</evidence>
<evidence type="ECO:0000259" key="7">
    <source>
        <dbReference type="Pfam" id="PF00188"/>
    </source>
</evidence>
<gene>
    <name evidence="8" type="ORF">COT80_04590</name>
</gene>